<sequence>MLATDTSPTEMPTQRNLQPFLNERASGVLLHVASLPSVYGVGDLGAAAYTLADCLHLAGQRYWQILPLNPSNPTSGESPYFSSSAFAGNPLLIDLEALVDWGYLSPQDLESAIVEEADSIDFAVTRPRKLNTLYKAVANFDAQKDTEFANFCRDQAYWLHDYAVFTVIADIEDTAIWSDWPAALRDRQARAIDALESHHGEAILAQKIIQYWFYKQWLALKAYCNQKGLVIFGDMPIYVSYASADVWANASLFKLDQDKRPTHVSGVPPDYFSTTGQLWNNPVYDWEALKAQNYQWWIQRMGGLFALFDMVRIDHFRGLVQYWQVPAGEPTAIHGTWENVPTYELFDALIAAHPDFPAVVEDLGLITDDVLAVKQHYGFQGMHILQFAFDSDDVSNPHRPENHPERALVYVGTHDNTTLAGWLSEAEDHTHARLNQHLNGYASTSNEFAVIELALASDANISIITAQDLLQLPGSARINNPATLVGNWRWRLTQAQFDAIPFDQVKNLTQKHKRVSAFLADK</sequence>
<dbReference type="InterPro" id="IPR003385">
    <property type="entry name" value="Glyco_hydro_77"/>
</dbReference>
<dbReference type="PANTHER" id="PTHR32438:SF5">
    <property type="entry name" value="4-ALPHA-GLUCANOTRANSFERASE DPE1, CHLOROPLASTIC_AMYLOPLASTIC"/>
    <property type="match status" value="1"/>
</dbReference>
<dbReference type="NCBIfam" id="TIGR00217">
    <property type="entry name" value="malQ"/>
    <property type="match status" value="1"/>
</dbReference>
<name>F3KZV2_9GAMM</name>
<evidence type="ECO:0000256" key="3">
    <source>
        <dbReference type="ARBA" id="ARBA00012560"/>
    </source>
</evidence>
<keyword evidence="12" id="KW-1185">Reference proteome</keyword>
<dbReference type="EMBL" id="AEIG01000015">
    <property type="protein sequence ID" value="EGG30406.1"/>
    <property type="molecule type" value="Genomic_DNA"/>
</dbReference>
<gene>
    <name evidence="11" type="ORF">IMCC3088_545</name>
</gene>
<comment type="similarity">
    <text evidence="2 10">Belongs to the disproportionating enzyme family.</text>
</comment>
<evidence type="ECO:0000256" key="10">
    <source>
        <dbReference type="RuleBase" id="RU361207"/>
    </source>
</evidence>
<evidence type="ECO:0000256" key="9">
    <source>
        <dbReference type="ARBA" id="ARBA00031501"/>
    </source>
</evidence>
<dbReference type="Proteomes" id="UP000005615">
    <property type="component" value="Unassembled WGS sequence"/>
</dbReference>
<dbReference type="GO" id="GO:0005975">
    <property type="term" value="P:carbohydrate metabolic process"/>
    <property type="evidence" value="ECO:0007669"/>
    <property type="project" value="InterPro"/>
</dbReference>
<comment type="catalytic activity">
    <reaction evidence="1 10">
        <text>Transfers a segment of a (1-&gt;4)-alpha-D-glucan to a new position in an acceptor, which may be glucose or a (1-&gt;4)-alpha-D-glucan.</text>
        <dbReference type="EC" id="2.4.1.25"/>
    </reaction>
</comment>
<reference evidence="11 12" key="1">
    <citation type="journal article" date="2011" name="J. Bacteriol.">
        <title>Genome sequence of strain IMCC3088, a proteorhodopsin-containing marine bacterium belonging to the OM60/NOR5 clade.</title>
        <authorList>
            <person name="Jang Y."/>
            <person name="Oh H.M."/>
            <person name="Kang I."/>
            <person name="Lee K."/>
            <person name="Yang S.J."/>
            <person name="Cho J.C."/>
        </authorList>
    </citation>
    <scope>NUCLEOTIDE SEQUENCE [LARGE SCALE GENOMIC DNA]</scope>
    <source>
        <strain evidence="11 12">IMCC3088</strain>
    </source>
</reference>
<dbReference type="EC" id="2.4.1.25" evidence="3 10"/>
<protein>
    <recommendedName>
        <fullName evidence="4 10">4-alpha-glucanotransferase</fullName>
        <ecNumber evidence="3 10">2.4.1.25</ecNumber>
    </recommendedName>
    <alternativeName>
        <fullName evidence="8 10">Amylomaltase</fullName>
    </alternativeName>
    <alternativeName>
        <fullName evidence="9 10">Disproportionating enzyme</fullName>
    </alternativeName>
</protein>
<evidence type="ECO:0000256" key="2">
    <source>
        <dbReference type="ARBA" id="ARBA00005684"/>
    </source>
</evidence>
<evidence type="ECO:0000256" key="5">
    <source>
        <dbReference type="ARBA" id="ARBA00022676"/>
    </source>
</evidence>
<dbReference type="OrthoDB" id="9763489at2"/>
<proteinExistence type="inferred from homology"/>
<evidence type="ECO:0000256" key="4">
    <source>
        <dbReference type="ARBA" id="ARBA00020295"/>
    </source>
</evidence>
<accession>F3KZV2</accession>
<dbReference type="InterPro" id="IPR017853">
    <property type="entry name" value="GH"/>
</dbReference>
<keyword evidence="7 10" id="KW-0119">Carbohydrate metabolism</keyword>
<dbReference type="Gene3D" id="3.20.20.80">
    <property type="entry name" value="Glycosidases"/>
    <property type="match status" value="1"/>
</dbReference>
<dbReference type="AlphaFoldDB" id="F3KZV2"/>
<comment type="caution">
    <text evidence="11">The sequence shown here is derived from an EMBL/GenBank/DDBJ whole genome shotgun (WGS) entry which is preliminary data.</text>
</comment>
<dbReference type="PANTHER" id="PTHR32438">
    <property type="entry name" value="4-ALPHA-GLUCANOTRANSFERASE DPE1, CHLOROPLASTIC/AMYLOPLASTIC"/>
    <property type="match status" value="1"/>
</dbReference>
<organism evidence="11 12">
    <name type="scientific">Aequoribacter fuscus</name>
    <dbReference type="NCBI Taxonomy" id="2518989"/>
    <lineage>
        <taxon>Bacteria</taxon>
        <taxon>Pseudomonadati</taxon>
        <taxon>Pseudomonadota</taxon>
        <taxon>Gammaproteobacteria</taxon>
        <taxon>Cellvibrionales</taxon>
        <taxon>Halieaceae</taxon>
        <taxon>Aequoribacter</taxon>
    </lineage>
</organism>
<dbReference type="SUPFAM" id="SSF51445">
    <property type="entry name" value="(Trans)glycosidases"/>
    <property type="match status" value="1"/>
</dbReference>
<dbReference type="STRING" id="2518989.IMCC3088_545"/>
<dbReference type="Pfam" id="PF02446">
    <property type="entry name" value="Glyco_hydro_77"/>
    <property type="match status" value="1"/>
</dbReference>
<evidence type="ECO:0000256" key="8">
    <source>
        <dbReference type="ARBA" id="ARBA00031423"/>
    </source>
</evidence>
<dbReference type="eggNOG" id="COG1640">
    <property type="taxonomic scope" value="Bacteria"/>
</dbReference>
<evidence type="ECO:0000313" key="11">
    <source>
        <dbReference type="EMBL" id="EGG30406.1"/>
    </source>
</evidence>
<evidence type="ECO:0000313" key="12">
    <source>
        <dbReference type="Proteomes" id="UP000005615"/>
    </source>
</evidence>
<keyword evidence="6 10" id="KW-0808">Transferase</keyword>
<evidence type="ECO:0000256" key="6">
    <source>
        <dbReference type="ARBA" id="ARBA00022679"/>
    </source>
</evidence>
<evidence type="ECO:0000256" key="1">
    <source>
        <dbReference type="ARBA" id="ARBA00000439"/>
    </source>
</evidence>
<dbReference type="RefSeq" id="WP_009574946.1">
    <property type="nucleotide sequence ID" value="NZ_AEIG01000015.1"/>
</dbReference>
<keyword evidence="5 10" id="KW-0328">Glycosyltransferase</keyword>
<dbReference type="NCBIfam" id="NF011080">
    <property type="entry name" value="PRK14508.1-3"/>
    <property type="match status" value="1"/>
</dbReference>
<dbReference type="GO" id="GO:0004134">
    <property type="term" value="F:4-alpha-glucanotransferase activity"/>
    <property type="evidence" value="ECO:0007669"/>
    <property type="project" value="UniProtKB-EC"/>
</dbReference>
<evidence type="ECO:0000256" key="7">
    <source>
        <dbReference type="ARBA" id="ARBA00023277"/>
    </source>
</evidence>